<dbReference type="InterPro" id="IPR009057">
    <property type="entry name" value="Homeodomain-like_sf"/>
</dbReference>
<feature type="DNA-binding region" description="H-T-H motif" evidence="2">
    <location>
        <begin position="38"/>
        <end position="57"/>
    </location>
</feature>
<dbReference type="PRINTS" id="PR00455">
    <property type="entry name" value="HTHTETR"/>
</dbReference>
<dbReference type="PANTHER" id="PTHR43479:SF12">
    <property type="entry name" value="TRANSCRIPTIONAL REGULATORY PROTEIN"/>
    <property type="match status" value="1"/>
</dbReference>
<keyword evidence="1 2" id="KW-0238">DNA-binding</keyword>
<dbReference type="PROSITE" id="PS50977">
    <property type="entry name" value="HTH_TETR_2"/>
    <property type="match status" value="1"/>
</dbReference>
<name>A0A3A6RDL8_9VIBR</name>
<feature type="domain" description="HTH tetR-type" evidence="3">
    <location>
        <begin position="15"/>
        <end position="75"/>
    </location>
</feature>
<dbReference type="PANTHER" id="PTHR43479">
    <property type="entry name" value="ACREF/ENVCD OPERON REPRESSOR-RELATED"/>
    <property type="match status" value="1"/>
</dbReference>
<dbReference type="RefSeq" id="WP_120028968.1">
    <property type="nucleotide sequence ID" value="NZ_QVMU01000001.1"/>
</dbReference>
<dbReference type="EMBL" id="QVMU01000001">
    <property type="protein sequence ID" value="RJX75212.1"/>
    <property type="molecule type" value="Genomic_DNA"/>
</dbReference>
<dbReference type="AlphaFoldDB" id="A0A3A6RDL8"/>
<organism evidence="4 5">
    <name type="scientific">Vibrio sinensis</name>
    <dbReference type="NCBI Taxonomy" id="2302434"/>
    <lineage>
        <taxon>Bacteria</taxon>
        <taxon>Pseudomonadati</taxon>
        <taxon>Pseudomonadota</taxon>
        <taxon>Gammaproteobacteria</taxon>
        <taxon>Vibrionales</taxon>
        <taxon>Vibrionaceae</taxon>
        <taxon>Vibrio</taxon>
    </lineage>
</organism>
<evidence type="ECO:0000256" key="2">
    <source>
        <dbReference type="PROSITE-ProRule" id="PRU00335"/>
    </source>
</evidence>
<dbReference type="SUPFAM" id="SSF46689">
    <property type="entry name" value="Homeodomain-like"/>
    <property type="match status" value="1"/>
</dbReference>
<accession>A0A3A6RDL8</accession>
<evidence type="ECO:0000256" key="1">
    <source>
        <dbReference type="ARBA" id="ARBA00023125"/>
    </source>
</evidence>
<reference evidence="4 5" key="1">
    <citation type="submission" date="2018-08" db="EMBL/GenBank/DDBJ databases">
        <title>Vibrio isolated from the Eastern China Marginal Seas.</title>
        <authorList>
            <person name="Li Y."/>
        </authorList>
    </citation>
    <scope>NUCLEOTIDE SEQUENCE [LARGE SCALE GENOMIC DNA]</scope>
    <source>
        <strain evidence="4 5">BEI233</strain>
    </source>
</reference>
<evidence type="ECO:0000313" key="4">
    <source>
        <dbReference type="EMBL" id="RJX75212.1"/>
    </source>
</evidence>
<evidence type="ECO:0000259" key="3">
    <source>
        <dbReference type="PROSITE" id="PS50977"/>
    </source>
</evidence>
<gene>
    <name evidence="4" type="ORF">DZ860_00560</name>
</gene>
<dbReference type="Pfam" id="PF00440">
    <property type="entry name" value="TetR_N"/>
    <property type="match status" value="1"/>
</dbReference>
<dbReference type="InterPro" id="IPR001647">
    <property type="entry name" value="HTH_TetR"/>
</dbReference>
<dbReference type="Gene3D" id="1.10.357.10">
    <property type="entry name" value="Tetracycline Repressor, domain 2"/>
    <property type="match status" value="1"/>
</dbReference>
<keyword evidence="5" id="KW-1185">Reference proteome</keyword>
<dbReference type="OrthoDB" id="9151800at2"/>
<protein>
    <submittedName>
        <fullName evidence="4">TetR/AcrR family transcriptional regulator</fullName>
    </submittedName>
</protein>
<dbReference type="GO" id="GO:0003677">
    <property type="term" value="F:DNA binding"/>
    <property type="evidence" value="ECO:0007669"/>
    <property type="project" value="UniProtKB-UniRule"/>
</dbReference>
<comment type="caution">
    <text evidence="4">The sequence shown here is derived from an EMBL/GenBank/DDBJ whole genome shotgun (WGS) entry which is preliminary data.</text>
</comment>
<dbReference type="InterPro" id="IPR050624">
    <property type="entry name" value="HTH-type_Tx_Regulator"/>
</dbReference>
<proteinExistence type="predicted"/>
<sequence length="243" mass="27665">MLEKKQGRRSAEAAVQTKCLILKVAANMFCELGYERVSLRNISEKAGVSHSLIRHHFGSKEKIWQAVTDSLDEFMKSYMAELIDEMPKDMPSDQKIYLFMVRMLAFALLNPQPVQMIADAIRQDDEALLQYFLRSKDEFEAIFAGLFSDYNVAFPGSQVEAWESKWQMLVFAHGALSLAPMMQETWPEDANNSGKLLINHWGLFNTIMANQFNISKADRLKPNTLEDIVIDMCCPLNELSAKG</sequence>
<dbReference type="Proteomes" id="UP000273252">
    <property type="component" value="Unassembled WGS sequence"/>
</dbReference>
<evidence type="ECO:0000313" key="5">
    <source>
        <dbReference type="Proteomes" id="UP000273252"/>
    </source>
</evidence>